<organism evidence="1 2">
    <name type="scientific">Pieris macdunnoughi</name>
    <dbReference type="NCBI Taxonomy" id="345717"/>
    <lineage>
        <taxon>Eukaryota</taxon>
        <taxon>Metazoa</taxon>
        <taxon>Ecdysozoa</taxon>
        <taxon>Arthropoda</taxon>
        <taxon>Hexapoda</taxon>
        <taxon>Insecta</taxon>
        <taxon>Pterygota</taxon>
        <taxon>Neoptera</taxon>
        <taxon>Endopterygota</taxon>
        <taxon>Lepidoptera</taxon>
        <taxon>Glossata</taxon>
        <taxon>Ditrysia</taxon>
        <taxon>Papilionoidea</taxon>
        <taxon>Pieridae</taxon>
        <taxon>Pierinae</taxon>
        <taxon>Pieris</taxon>
    </lineage>
</organism>
<sequence>MVEVVTGTTTSRRSKTKYPEWLTWLTDASDTTTTSFFENLKSSAPSQSPLTSVSTLEMTQSAPKGNKLKSKVNSCYMCGVLKMGIPRNQECYQVFDSPDLRYRYKKKRFRVKCVHNSVTYWSGRNFYGPFFRGGCFKRFLDIGTIYNERGCRVNSEWSKRGTYASNRFRKLEKLLNKIDDGCVSSPHASLTPFSRAISLYARNSEKKSVEP</sequence>
<proteinExistence type="predicted"/>
<comment type="caution">
    <text evidence="1">The sequence shown here is derived from an EMBL/GenBank/DDBJ whole genome shotgun (WGS) entry which is preliminary data.</text>
</comment>
<evidence type="ECO:0000313" key="2">
    <source>
        <dbReference type="Proteomes" id="UP000663880"/>
    </source>
</evidence>
<name>A0A821M8U0_9NEOP</name>
<dbReference type="Proteomes" id="UP000663880">
    <property type="component" value="Unassembled WGS sequence"/>
</dbReference>
<keyword evidence="2" id="KW-1185">Reference proteome</keyword>
<dbReference type="EMBL" id="CAJOBZ010000002">
    <property type="protein sequence ID" value="CAF4763251.1"/>
    <property type="molecule type" value="Genomic_DNA"/>
</dbReference>
<dbReference type="AlphaFoldDB" id="A0A821M8U0"/>
<reference evidence="1" key="1">
    <citation type="submission" date="2021-02" db="EMBL/GenBank/DDBJ databases">
        <authorList>
            <person name="Steward A R."/>
        </authorList>
    </citation>
    <scope>NUCLEOTIDE SEQUENCE</scope>
</reference>
<gene>
    <name evidence="1" type="ORF">PMACD_LOCUS1422</name>
</gene>
<protein>
    <submittedName>
        <fullName evidence="1">Uncharacterized protein</fullName>
    </submittedName>
</protein>
<evidence type="ECO:0000313" key="1">
    <source>
        <dbReference type="EMBL" id="CAF4763251.1"/>
    </source>
</evidence>
<dbReference type="OrthoDB" id="7486254at2759"/>
<accession>A0A821M8U0</accession>